<evidence type="ECO:0000256" key="1">
    <source>
        <dbReference type="ARBA" id="ARBA00004496"/>
    </source>
</evidence>
<dbReference type="InterPro" id="IPR050897">
    <property type="entry name" value="SMAUG/VTS1_RNA-bind"/>
</dbReference>
<dbReference type="Gene3D" id="1.10.150.50">
    <property type="entry name" value="Transcription Factor, Ets-1"/>
    <property type="match status" value="1"/>
</dbReference>
<evidence type="ECO:0000313" key="4">
    <source>
        <dbReference type="Proteomes" id="UP000475862"/>
    </source>
</evidence>
<keyword evidence="4" id="KW-1185">Reference proteome</keyword>
<evidence type="ECO:0000256" key="2">
    <source>
        <dbReference type="ARBA" id="ARBA00022490"/>
    </source>
</evidence>
<dbReference type="GO" id="GO:0000932">
    <property type="term" value="C:P-body"/>
    <property type="evidence" value="ECO:0007669"/>
    <property type="project" value="TreeGrafter"/>
</dbReference>
<name>A0A6G0STW7_APHGL</name>
<protein>
    <recommendedName>
        <fullName evidence="5">Protein Smaug</fullName>
    </recommendedName>
</protein>
<sequence>MFFSFLVDEMKQLAITLMQCKSFKERQERLSEALDHLSFNHSDLYTVWFREMKKRELESNDPNKITKWLNNPSSKSFVKLHEALLLVKNNNIMAIEEYIKNLKCMLNQTIENGTNIDVAVKICHLIEKSTKLTIVHENLKHLIHQVNQLNKRSQRHMPTENFWTNHFESPQVDPLQQFNTQPAQHMNTPVWPNVLQPTNLKSVSGLPHFSMECSGYNHLEMIAKTNRAAILGDSQSLVELTIINQEMDGAVAKWLHYLKLHKYQWFFNSLSYLEIEFIDEDNIDDFIAKVNKNSITKGAQRKICISTKTLRDRPQKLNDLLLALDLEVTPNELCEFMSYMRDILHYPIPNKNCVVGDQLQQDIVLVMEKLLNQLLEKLGMVRSLIAQSLLGMSINKYLECILLIIGNQTFMKQQIDKSLLFAETLKYKVQRMPRNFN</sequence>
<dbReference type="InterPro" id="IPR013761">
    <property type="entry name" value="SAM/pointed_sf"/>
</dbReference>
<dbReference type="GO" id="GO:0003729">
    <property type="term" value="F:mRNA binding"/>
    <property type="evidence" value="ECO:0007669"/>
    <property type="project" value="TreeGrafter"/>
</dbReference>
<dbReference type="PANTHER" id="PTHR12515">
    <property type="entry name" value="STERILE ALPHA MOTIF DOMAIN CONTAINING PROTEIN 4-RELATED"/>
    <property type="match status" value="1"/>
</dbReference>
<dbReference type="PANTHER" id="PTHR12515:SF5">
    <property type="entry name" value="PROTEIN SMAUG"/>
    <property type="match status" value="1"/>
</dbReference>
<comment type="caution">
    <text evidence="3">The sequence shown here is derived from an EMBL/GenBank/DDBJ whole genome shotgun (WGS) entry which is preliminary data.</text>
</comment>
<evidence type="ECO:0008006" key="5">
    <source>
        <dbReference type="Google" id="ProtNLM"/>
    </source>
</evidence>
<comment type="subcellular location">
    <subcellularLocation>
        <location evidence="1">Cytoplasm</location>
    </subcellularLocation>
</comment>
<reference evidence="3 4" key="1">
    <citation type="submission" date="2019-08" db="EMBL/GenBank/DDBJ databases">
        <title>The genome of the soybean aphid Biotype 1, its phylome, world population structure and adaptation to the North American continent.</title>
        <authorList>
            <person name="Giordano R."/>
            <person name="Donthu R.K."/>
            <person name="Hernandez A.G."/>
            <person name="Wright C.L."/>
            <person name="Zimin A.V."/>
        </authorList>
    </citation>
    <scope>NUCLEOTIDE SEQUENCE [LARGE SCALE GENOMIC DNA]</scope>
    <source>
        <tissue evidence="3">Whole aphids</tissue>
    </source>
</reference>
<proteinExistence type="predicted"/>
<dbReference type="GO" id="GO:0000289">
    <property type="term" value="P:nuclear-transcribed mRNA poly(A) tail shortening"/>
    <property type="evidence" value="ECO:0007669"/>
    <property type="project" value="TreeGrafter"/>
</dbReference>
<dbReference type="OrthoDB" id="2155283at2759"/>
<keyword evidence="2" id="KW-0963">Cytoplasm</keyword>
<evidence type="ECO:0000313" key="3">
    <source>
        <dbReference type="EMBL" id="KAE9521712.1"/>
    </source>
</evidence>
<dbReference type="EMBL" id="VYZN01002425">
    <property type="protein sequence ID" value="KAE9521712.1"/>
    <property type="molecule type" value="Genomic_DNA"/>
</dbReference>
<organism evidence="3 4">
    <name type="scientific">Aphis glycines</name>
    <name type="common">Soybean aphid</name>
    <dbReference type="NCBI Taxonomy" id="307491"/>
    <lineage>
        <taxon>Eukaryota</taxon>
        <taxon>Metazoa</taxon>
        <taxon>Ecdysozoa</taxon>
        <taxon>Arthropoda</taxon>
        <taxon>Hexapoda</taxon>
        <taxon>Insecta</taxon>
        <taxon>Pterygota</taxon>
        <taxon>Neoptera</taxon>
        <taxon>Paraneoptera</taxon>
        <taxon>Hemiptera</taxon>
        <taxon>Sternorrhyncha</taxon>
        <taxon>Aphidomorpha</taxon>
        <taxon>Aphidoidea</taxon>
        <taxon>Aphididae</taxon>
        <taxon>Aphidini</taxon>
        <taxon>Aphis</taxon>
        <taxon>Aphis</taxon>
    </lineage>
</organism>
<dbReference type="Proteomes" id="UP000475862">
    <property type="component" value="Unassembled WGS sequence"/>
</dbReference>
<gene>
    <name evidence="3" type="ORF">AGLY_017890</name>
</gene>
<dbReference type="AlphaFoldDB" id="A0A6G0STW7"/>
<accession>A0A6G0STW7</accession>